<evidence type="ECO:0000313" key="3">
    <source>
        <dbReference type="Proteomes" id="UP000799440"/>
    </source>
</evidence>
<reference evidence="2" key="1">
    <citation type="journal article" date="2020" name="Stud. Mycol.">
        <title>101 Dothideomycetes genomes: a test case for predicting lifestyles and emergence of pathogens.</title>
        <authorList>
            <person name="Haridas S."/>
            <person name="Albert R."/>
            <person name="Binder M."/>
            <person name="Bloem J."/>
            <person name="Labutti K."/>
            <person name="Salamov A."/>
            <person name="Andreopoulos B."/>
            <person name="Baker S."/>
            <person name="Barry K."/>
            <person name="Bills G."/>
            <person name="Bluhm B."/>
            <person name="Cannon C."/>
            <person name="Castanera R."/>
            <person name="Culley D."/>
            <person name="Daum C."/>
            <person name="Ezra D."/>
            <person name="Gonzalez J."/>
            <person name="Henrissat B."/>
            <person name="Kuo A."/>
            <person name="Liang C."/>
            <person name="Lipzen A."/>
            <person name="Lutzoni F."/>
            <person name="Magnuson J."/>
            <person name="Mondo S."/>
            <person name="Nolan M."/>
            <person name="Ohm R."/>
            <person name="Pangilinan J."/>
            <person name="Park H.-J."/>
            <person name="Ramirez L."/>
            <person name="Alfaro M."/>
            <person name="Sun H."/>
            <person name="Tritt A."/>
            <person name="Yoshinaga Y."/>
            <person name="Zwiers L.-H."/>
            <person name="Turgeon B."/>
            <person name="Goodwin S."/>
            <person name="Spatafora J."/>
            <person name="Crous P."/>
            <person name="Grigoriev I."/>
        </authorList>
    </citation>
    <scope>NUCLEOTIDE SEQUENCE</scope>
    <source>
        <strain evidence="2">CBS 119925</strain>
    </source>
</reference>
<feature type="compositionally biased region" description="Basic and acidic residues" evidence="1">
    <location>
        <begin position="67"/>
        <end position="83"/>
    </location>
</feature>
<dbReference type="AlphaFoldDB" id="A0A6A6VSW3"/>
<gene>
    <name evidence="2" type="ORF">M011DRAFT_473566</name>
</gene>
<feature type="compositionally biased region" description="Basic residues" evidence="1">
    <location>
        <begin position="161"/>
        <end position="170"/>
    </location>
</feature>
<evidence type="ECO:0000256" key="1">
    <source>
        <dbReference type="SAM" id="MobiDB-lite"/>
    </source>
</evidence>
<dbReference type="Proteomes" id="UP000799440">
    <property type="component" value="Unassembled WGS sequence"/>
</dbReference>
<accession>A0A6A6VSW3</accession>
<organism evidence="2 3">
    <name type="scientific">Sporormia fimetaria CBS 119925</name>
    <dbReference type="NCBI Taxonomy" id="1340428"/>
    <lineage>
        <taxon>Eukaryota</taxon>
        <taxon>Fungi</taxon>
        <taxon>Dikarya</taxon>
        <taxon>Ascomycota</taxon>
        <taxon>Pezizomycotina</taxon>
        <taxon>Dothideomycetes</taxon>
        <taxon>Pleosporomycetidae</taxon>
        <taxon>Pleosporales</taxon>
        <taxon>Sporormiaceae</taxon>
        <taxon>Sporormia</taxon>
    </lineage>
</organism>
<keyword evidence="3" id="KW-1185">Reference proteome</keyword>
<feature type="compositionally biased region" description="Basic and acidic residues" evidence="1">
    <location>
        <begin position="20"/>
        <end position="57"/>
    </location>
</feature>
<feature type="region of interest" description="Disordered" evidence="1">
    <location>
        <begin position="1"/>
        <end position="232"/>
    </location>
</feature>
<sequence>MANKKTKKQPTNNPDYPRWSTKEAKAKWQEDEKRRWANIKAPDRLPKERPRGRREIPRGILPPRKKKSEEEKKKEEESKKKGEGAGVGKGQEPKTQERPKPAPETSAPRRSDIPLNTPKQGSAPAKPVPKRQNPAPTLKYPAADPPDLPLAGEGSKEKQRGRSRSTRRNVKFAEEVDEALAEAQTSSEKSKGKERAEPLPARYRPRPKSPPQKLTPFGAQGGGVPPAGPPTLAPWAVNSTAFVSAPPPYEQQEDTSQSLILGQTLPEPQQPWGPLDEAPGQAGLPAD</sequence>
<feature type="compositionally biased region" description="Basic and acidic residues" evidence="1">
    <location>
        <begin position="91"/>
        <end position="112"/>
    </location>
</feature>
<proteinExistence type="predicted"/>
<feature type="compositionally biased region" description="Basic and acidic residues" evidence="1">
    <location>
        <begin position="188"/>
        <end position="197"/>
    </location>
</feature>
<dbReference type="EMBL" id="MU006561">
    <property type="protein sequence ID" value="KAF2752337.1"/>
    <property type="molecule type" value="Genomic_DNA"/>
</dbReference>
<evidence type="ECO:0000313" key="2">
    <source>
        <dbReference type="EMBL" id="KAF2752337.1"/>
    </source>
</evidence>
<protein>
    <submittedName>
        <fullName evidence="2">Uncharacterized protein</fullName>
    </submittedName>
</protein>
<feature type="region of interest" description="Disordered" evidence="1">
    <location>
        <begin position="244"/>
        <end position="287"/>
    </location>
</feature>
<name>A0A6A6VSW3_9PLEO</name>